<evidence type="ECO:0000256" key="1">
    <source>
        <dbReference type="SAM" id="MobiDB-lite"/>
    </source>
</evidence>
<dbReference type="AlphaFoldDB" id="A0A8H6TEF7"/>
<comment type="caution">
    <text evidence="2">The sequence shown here is derived from an EMBL/GenBank/DDBJ whole genome shotgun (WGS) entry which is preliminary data.</text>
</comment>
<dbReference type="OrthoDB" id="3164380at2759"/>
<dbReference type="RefSeq" id="XP_037225270.1">
    <property type="nucleotide sequence ID" value="XM_037357360.1"/>
</dbReference>
<proteinExistence type="predicted"/>
<feature type="region of interest" description="Disordered" evidence="1">
    <location>
        <begin position="145"/>
        <end position="245"/>
    </location>
</feature>
<gene>
    <name evidence="2" type="ORF">MIND_00039100</name>
</gene>
<organism evidence="2 3">
    <name type="scientific">Mycena indigotica</name>
    <dbReference type="NCBI Taxonomy" id="2126181"/>
    <lineage>
        <taxon>Eukaryota</taxon>
        <taxon>Fungi</taxon>
        <taxon>Dikarya</taxon>
        <taxon>Basidiomycota</taxon>
        <taxon>Agaricomycotina</taxon>
        <taxon>Agaricomycetes</taxon>
        <taxon>Agaricomycetidae</taxon>
        <taxon>Agaricales</taxon>
        <taxon>Marasmiineae</taxon>
        <taxon>Mycenaceae</taxon>
        <taxon>Mycena</taxon>
    </lineage>
</organism>
<name>A0A8H6TEF7_9AGAR</name>
<dbReference type="Proteomes" id="UP000636479">
    <property type="component" value="Unassembled WGS sequence"/>
</dbReference>
<feature type="compositionally biased region" description="Low complexity" evidence="1">
    <location>
        <begin position="206"/>
        <end position="221"/>
    </location>
</feature>
<keyword evidence="3" id="KW-1185">Reference proteome</keyword>
<dbReference type="GeneID" id="59339876"/>
<protein>
    <submittedName>
        <fullName evidence="2">Uncharacterized protein</fullName>
    </submittedName>
</protein>
<evidence type="ECO:0000313" key="3">
    <source>
        <dbReference type="Proteomes" id="UP000636479"/>
    </source>
</evidence>
<reference evidence="2" key="1">
    <citation type="submission" date="2020-05" db="EMBL/GenBank/DDBJ databases">
        <title>Mycena genomes resolve the evolution of fungal bioluminescence.</title>
        <authorList>
            <person name="Tsai I.J."/>
        </authorList>
    </citation>
    <scope>NUCLEOTIDE SEQUENCE</scope>
    <source>
        <strain evidence="2">171206Taipei</strain>
    </source>
</reference>
<evidence type="ECO:0000313" key="2">
    <source>
        <dbReference type="EMBL" id="KAF7315247.1"/>
    </source>
</evidence>
<dbReference type="EMBL" id="JACAZF010000001">
    <property type="protein sequence ID" value="KAF7315247.1"/>
    <property type="molecule type" value="Genomic_DNA"/>
</dbReference>
<accession>A0A8H6TEF7</accession>
<sequence length="245" mass="26355">MASNVMEHFGPLDELIQVIYQGLEKYVLLSDVTTSKWQIHLGLTGANARWWQGSWTSDDVLGVVGHSASATLLSTYAGNLAENIVQGELHVDEAQPYKLVLNPTGKKPIQVTLKEMSAGEALEYTTEAFANIALQAQSRQSRLNPSAVAFPTPGPAVASIPPNVKTEKKPSLDVPEPPVAPKQRKPAPVEAPQSPQKKRVSEDVAPRASSSKAAAVRSAPKGASLANPNKKARKFQAIEFESDEE</sequence>